<keyword evidence="2" id="KW-0812">Transmembrane</keyword>
<dbReference type="InterPro" id="IPR013106">
    <property type="entry name" value="Ig_V-set"/>
</dbReference>
<accession>A0A8C7Y9D0</accession>
<keyword evidence="8" id="KW-0393">Immunoglobulin domain</keyword>
<evidence type="ECO:0000256" key="5">
    <source>
        <dbReference type="ARBA" id="ARBA00023136"/>
    </source>
</evidence>
<name>A0A8C7Y9D0_9TELE</name>
<evidence type="ECO:0000256" key="6">
    <source>
        <dbReference type="ARBA" id="ARBA00023157"/>
    </source>
</evidence>
<dbReference type="InterPro" id="IPR007110">
    <property type="entry name" value="Ig-like_dom"/>
</dbReference>
<dbReference type="Ensembl" id="ENSOSIT00000026642.1">
    <property type="protein sequence ID" value="ENSOSIP00000025254.1"/>
    <property type="gene ID" value="ENSOSIG00000013235.1"/>
</dbReference>
<sequence length="253" mass="27834">MASTDSGSSVSAPHRSGDLFHAGLAVALLLGVWSVGGLEVTTGKVSLIEAVNGSTVLLPCNYHSCIGIKNLFFKWTFRNNGSEQALCEGNIPAEKIEPTYSISHDRVTFVGSSTTSNISILLWNITFEDEGQYICFARNPKEKNRNHSAVLTLRVVDQSTQQIITLLFMSTLLLCFYICARQLNDLVITSCTSPVHCYHVFLNHSISPFVSSFSERGGQYFDSHYRLCAGWSHRLSCYHHGYKSLGGSLPAEG</sequence>
<keyword evidence="4" id="KW-1133">Transmembrane helix</keyword>
<evidence type="ECO:0000313" key="11">
    <source>
        <dbReference type="Proteomes" id="UP000694383"/>
    </source>
</evidence>
<reference evidence="10" key="1">
    <citation type="submission" date="2025-08" db="UniProtKB">
        <authorList>
            <consortium name="Ensembl"/>
        </authorList>
    </citation>
    <scope>IDENTIFICATION</scope>
</reference>
<protein>
    <submittedName>
        <fullName evidence="10">Sodium voltage-gated channel beta subunit 4</fullName>
    </submittedName>
</protein>
<dbReference type="InterPro" id="IPR013783">
    <property type="entry name" value="Ig-like_fold"/>
</dbReference>
<evidence type="ECO:0000259" key="9">
    <source>
        <dbReference type="PROSITE" id="PS50835"/>
    </source>
</evidence>
<evidence type="ECO:0000256" key="3">
    <source>
        <dbReference type="ARBA" id="ARBA00022729"/>
    </source>
</evidence>
<dbReference type="AlphaFoldDB" id="A0A8C7Y9D0"/>
<dbReference type="Proteomes" id="UP000694383">
    <property type="component" value="Unplaced"/>
</dbReference>
<dbReference type="GO" id="GO:0060307">
    <property type="term" value="P:regulation of ventricular cardiac muscle cell membrane repolarization"/>
    <property type="evidence" value="ECO:0007669"/>
    <property type="project" value="TreeGrafter"/>
</dbReference>
<dbReference type="Gene3D" id="2.60.40.10">
    <property type="entry name" value="Immunoglobulins"/>
    <property type="match status" value="1"/>
</dbReference>
<organism evidence="10 11">
    <name type="scientific">Oryzias sinensis</name>
    <name type="common">Chinese medaka</name>
    <dbReference type="NCBI Taxonomy" id="183150"/>
    <lineage>
        <taxon>Eukaryota</taxon>
        <taxon>Metazoa</taxon>
        <taxon>Chordata</taxon>
        <taxon>Craniata</taxon>
        <taxon>Vertebrata</taxon>
        <taxon>Euteleostomi</taxon>
        <taxon>Actinopterygii</taxon>
        <taxon>Neopterygii</taxon>
        <taxon>Teleostei</taxon>
        <taxon>Neoteleostei</taxon>
        <taxon>Acanthomorphata</taxon>
        <taxon>Ovalentaria</taxon>
        <taxon>Atherinomorphae</taxon>
        <taxon>Beloniformes</taxon>
        <taxon>Adrianichthyidae</taxon>
        <taxon>Oryziinae</taxon>
        <taxon>Oryzias</taxon>
    </lineage>
</organism>
<keyword evidence="6" id="KW-1015">Disulfide bond</keyword>
<keyword evidence="3" id="KW-0732">Signal</keyword>
<dbReference type="GeneTree" id="ENSGT01030000234556"/>
<keyword evidence="11" id="KW-1185">Reference proteome</keyword>
<dbReference type="InterPro" id="IPR036179">
    <property type="entry name" value="Ig-like_dom_sf"/>
</dbReference>
<dbReference type="PANTHER" id="PTHR13869">
    <property type="entry name" value="MYELIN P0 RELATED"/>
    <property type="match status" value="1"/>
</dbReference>
<evidence type="ECO:0000256" key="2">
    <source>
        <dbReference type="ARBA" id="ARBA00022692"/>
    </source>
</evidence>
<dbReference type="InterPro" id="IPR000920">
    <property type="entry name" value="Myelin_P0-rel"/>
</dbReference>
<dbReference type="GO" id="GO:0001518">
    <property type="term" value="C:voltage-gated sodium channel complex"/>
    <property type="evidence" value="ECO:0007669"/>
    <property type="project" value="TreeGrafter"/>
</dbReference>
<comment type="subcellular location">
    <subcellularLocation>
        <location evidence="1">Membrane</location>
        <topology evidence="1">Single-pass type I membrane protein</topology>
    </subcellularLocation>
</comment>
<keyword evidence="7" id="KW-0325">Glycoprotein</keyword>
<evidence type="ECO:0000256" key="1">
    <source>
        <dbReference type="ARBA" id="ARBA00004479"/>
    </source>
</evidence>
<dbReference type="PROSITE" id="PS50835">
    <property type="entry name" value="IG_LIKE"/>
    <property type="match status" value="1"/>
</dbReference>
<dbReference type="PANTHER" id="PTHR13869:SF40">
    <property type="entry name" value="SCN4BA PROTEIN"/>
    <property type="match status" value="1"/>
</dbReference>
<dbReference type="GO" id="GO:0086002">
    <property type="term" value="P:cardiac muscle cell action potential involved in contraction"/>
    <property type="evidence" value="ECO:0007669"/>
    <property type="project" value="TreeGrafter"/>
</dbReference>
<dbReference type="GO" id="GO:0044325">
    <property type="term" value="F:transmembrane transporter binding"/>
    <property type="evidence" value="ECO:0007669"/>
    <property type="project" value="TreeGrafter"/>
</dbReference>
<dbReference type="SMART" id="SM00409">
    <property type="entry name" value="IG"/>
    <property type="match status" value="1"/>
</dbReference>
<dbReference type="Pfam" id="PF07686">
    <property type="entry name" value="V-set"/>
    <property type="match status" value="1"/>
</dbReference>
<keyword evidence="5" id="KW-0472">Membrane</keyword>
<reference evidence="10" key="2">
    <citation type="submission" date="2025-09" db="UniProtKB">
        <authorList>
            <consortium name="Ensembl"/>
        </authorList>
    </citation>
    <scope>IDENTIFICATION</scope>
</reference>
<dbReference type="SUPFAM" id="SSF48726">
    <property type="entry name" value="Immunoglobulin"/>
    <property type="match status" value="1"/>
</dbReference>
<dbReference type="GO" id="GO:0017080">
    <property type="term" value="F:sodium channel regulator activity"/>
    <property type="evidence" value="ECO:0007669"/>
    <property type="project" value="TreeGrafter"/>
</dbReference>
<evidence type="ECO:0000256" key="7">
    <source>
        <dbReference type="ARBA" id="ARBA00023180"/>
    </source>
</evidence>
<dbReference type="InterPro" id="IPR003599">
    <property type="entry name" value="Ig_sub"/>
</dbReference>
<evidence type="ECO:0000256" key="4">
    <source>
        <dbReference type="ARBA" id="ARBA00022989"/>
    </source>
</evidence>
<evidence type="ECO:0000313" key="10">
    <source>
        <dbReference type="Ensembl" id="ENSOSIP00000025254.1"/>
    </source>
</evidence>
<feature type="domain" description="Ig-like" evidence="9">
    <location>
        <begin position="43"/>
        <end position="152"/>
    </location>
</feature>
<evidence type="ECO:0000256" key="8">
    <source>
        <dbReference type="ARBA" id="ARBA00023319"/>
    </source>
</evidence>
<proteinExistence type="predicted"/>